<evidence type="ECO:0000313" key="7">
    <source>
        <dbReference type="EMBL" id="KRG20687.1"/>
    </source>
</evidence>
<dbReference type="EMBL" id="LKAJ02000001">
    <property type="protein sequence ID" value="MCS5710724.1"/>
    <property type="molecule type" value="Genomic_DNA"/>
</dbReference>
<dbReference type="OrthoDB" id="9784461at2"/>
<protein>
    <submittedName>
        <fullName evidence="7">GlmZ(SRNA)-inactivating NTPase</fullName>
    </submittedName>
    <submittedName>
        <fullName evidence="8">RNase adapter RapZ</fullName>
    </submittedName>
</protein>
<dbReference type="PANTHER" id="PTHR30448">
    <property type="entry name" value="RNASE ADAPTER PROTEIN RAPZ"/>
    <property type="match status" value="1"/>
</dbReference>
<dbReference type="NCBIfam" id="NF003828">
    <property type="entry name" value="PRK05416.1"/>
    <property type="match status" value="1"/>
</dbReference>
<feature type="domain" description="RapZ C-terminal" evidence="6">
    <location>
        <begin position="162"/>
        <end position="280"/>
    </location>
</feature>
<sequence>MRLVIVSGRSGSGKTISLHVLEDLGFYCIDNLPVDILPVVIDKLAEDHPRIAVSIDARNLPQDVNLLKDVISELRRPDWDSDIIYLDADHKSLLRRFSETRRRHPLSNDHVSLQEAIEQERELLSPLASMADLTVDTSQLSHHQLCSIIRDRVAREHSNRLQLLIQSFGFKNGMPADADFIFDVRCLPNPYWEPHLRSLSGEDSEVAKYLQNYPEVEQMVEDIIRFLDNWIPRFEADNRSYLTVGIGCTGGQHRSVYITKQLVSRAQTLKMNVQVRHRDLQKTS</sequence>
<dbReference type="STRING" id="295108.HT99x_02174"/>
<dbReference type="InterPro" id="IPR005337">
    <property type="entry name" value="RapZ-like"/>
</dbReference>
<dbReference type="EMBL" id="LKAJ01000009">
    <property type="protein sequence ID" value="KRG20687.1"/>
    <property type="molecule type" value="Genomic_DNA"/>
</dbReference>
<comment type="caution">
    <text evidence="7">The sequence shown here is derived from an EMBL/GenBank/DDBJ whole genome shotgun (WGS) entry which is preliminary data.</text>
</comment>
<gene>
    <name evidence="8" type="primary">rapZ</name>
    <name evidence="8" type="ORF">HT99x_004730</name>
    <name evidence="7" type="ORF">HT99x_02174</name>
</gene>
<dbReference type="PIRSF" id="PIRSF005052">
    <property type="entry name" value="P-loopkin"/>
    <property type="match status" value="1"/>
</dbReference>
<dbReference type="GO" id="GO:0005525">
    <property type="term" value="F:GTP binding"/>
    <property type="evidence" value="ECO:0007669"/>
    <property type="project" value="UniProtKB-UniRule"/>
</dbReference>
<evidence type="ECO:0000313" key="8">
    <source>
        <dbReference type="EMBL" id="MCS5710724.1"/>
    </source>
</evidence>
<dbReference type="Proteomes" id="UP000051497">
    <property type="component" value="Unassembled WGS sequence"/>
</dbReference>
<evidence type="ECO:0000256" key="3">
    <source>
        <dbReference type="ARBA" id="ARBA00023134"/>
    </source>
</evidence>
<reference evidence="8" key="3">
    <citation type="submission" date="2021-06" db="EMBL/GenBank/DDBJ databases">
        <title>Genomic Description and Analysis of Intracellular Bacteria, Candidatus Berkiella cookevillensis and Candidatus Berkiella aquae.</title>
        <authorList>
            <person name="Kidane D.T."/>
            <person name="Mehari Y.T."/>
            <person name="Rice F.C."/>
            <person name="Arivett B.A."/>
            <person name="Farone A.L."/>
            <person name="Berk S.G."/>
            <person name="Farone M.B."/>
        </authorList>
    </citation>
    <scope>NUCLEOTIDE SEQUENCE</scope>
    <source>
        <strain evidence="8">HT99</strain>
    </source>
</reference>
<organism evidence="7">
    <name type="scientific">Candidatus Berkiella aquae</name>
    <dbReference type="NCBI Taxonomy" id="295108"/>
    <lineage>
        <taxon>Bacteria</taxon>
        <taxon>Pseudomonadati</taxon>
        <taxon>Pseudomonadota</taxon>
        <taxon>Gammaproteobacteria</taxon>
        <taxon>Candidatus Berkiellales</taxon>
        <taxon>Candidatus Berkiellaceae</taxon>
        <taxon>Candidatus Berkiella</taxon>
    </lineage>
</organism>
<dbReference type="HAMAP" id="MF_00636">
    <property type="entry name" value="RapZ_like"/>
    <property type="match status" value="1"/>
</dbReference>
<evidence type="ECO:0000259" key="5">
    <source>
        <dbReference type="Pfam" id="PF03668"/>
    </source>
</evidence>
<dbReference type="Pfam" id="PF03668">
    <property type="entry name" value="RapZ-like_N"/>
    <property type="match status" value="1"/>
</dbReference>
<evidence type="ECO:0000256" key="4">
    <source>
        <dbReference type="HAMAP-Rule" id="MF_00636"/>
    </source>
</evidence>
<name>A0A0Q9YJ70_9GAMM</name>
<reference evidence="8" key="2">
    <citation type="journal article" date="2016" name="Genome Announc.">
        <title>Draft Genome Sequences of Two Novel Amoeba-Resistant Intranuclear Bacteria, 'Candidatus Berkiella cookevillensis' and 'Candidatus Berkiella aquae'.</title>
        <authorList>
            <person name="Mehari Y.T."/>
            <person name="Arivett B.A."/>
            <person name="Farone A.L."/>
            <person name="Gunderson J.H."/>
            <person name="Farone M.B."/>
        </authorList>
    </citation>
    <scope>NUCLEOTIDE SEQUENCE</scope>
    <source>
        <strain evidence="8">HT99</strain>
    </source>
</reference>
<dbReference type="SUPFAM" id="SSF52540">
    <property type="entry name" value="P-loop containing nucleoside triphosphate hydrolases"/>
    <property type="match status" value="1"/>
</dbReference>
<keyword evidence="9" id="KW-1185">Reference proteome</keyword>
<reference evidence="7" key="1">
    <citation type="submission" date="2015-09" db="EMBL/GenBank/DDBJ databases">
        <title>Draft Genome Sequences of Two Novel Amoeba-resistant Intranuclear Bacteria, Candidatus Berkiella cookevillensis and Candidatus Berkiella aquae.</title>
        <authorList>
            <person name="Mehari Y.T."/>
            <person name="Arivett B.A."/>
            <person name="Farone A.L."/>
            <person name="Gunderson J.H."/>
            <person name="Farone M.B."/>
        </authorList>
    </citation>
    <scope>NUCLEOTIDE SEQUENCE [LARGE SCALE GENOMIC DNA]</scope>
    <source>
        <strain evidence="7">HT99</strain>
    </source>
</reference>
<dbReference type="InterPro" id="IPR053931">
    <property type="entry name" value="RapZ_C"/>
</dbReference>
<dbReference type="Gene3D" id="3.40.50.300">
    <property type="entry name" value="P-loop containing nucleotide triphosphate hydrolases"/>
    <property type="match status" value="1"/>
</dbReference>
<evidence type="ECO:0000256" key="1">
    <source>
        <dbReference type="ARBA" id="ARBA00022741"/>
    </source>
</evidence>
<feature type="binding site" evidence="4">
    <location>
        <begin position="8"/>
        <end position="15"/>
    </location>
    <ligand>
        <name>ATP</name>
        <dbReference type="ChEBI" id="CHEBI:30616"/>
    </ligand>
</feature>
<dbReference type="InterPro" id="IPR053930">
    <property type="entry name" value="RapZ-like_N"/>
</dbReference>
<dbReference type="PATRIC" id="fig|1590043.3.peg.2220"/>
<dbReference type="GO" id="GO:0005524">
    <property type="term" value="F:ATP binding"/>
    <property type="evidence" value="ECO:0007669"/>
    <property type="project" value="UniProtKB-UniRule"/>
</dbReference>
<evidence type="ECO:0000256" key="2">
    <source>
        <dbReference type="ARBA" id="ARBA00022840"/>
    </source>
</evidence>
<dbReference type="AlphaFoldDB" id="A0A0Q9YJ70"/>
<accession>A0A0Q9YJ70</accession>
<feature type="domain" description="RapZ-like N-terminal" evidence="5">
    <location>
        <begin position="1"/>
        <end position="154"/>
    </location>
</feature>
<dbReference type="PANTHER" id="PTHR30448:SF0">
    <property type="entry name" value="RNASE ADAPTER PROTEIN RAPZ"/>
    <property type="match status" value="1"/>
</dbReference>
<evidence type="ECO:0000313" key="9">
    <source>
        <dbReference type="Proteomes" id="UP000051497"/>
    </source>
</evidence>
<keyword evidence="1 4" id="KW-0547">Nucleotide-binding</keyword>
<dbReference type="InterPro" id="IPR027417">
    <property type="entry name" value="P-loop_NTPase"/>
</dbReference>
<evidence type="ECO:0000259" key="6">
    <source>
        <dbReference type="Pfam" id="PF22740"/>
    </source>
</evidence>
<keyword evidence="3 4" id="KW-0342">GTP-binding</keyword>
<proteinExistence type="inferred from homology"/>
<feature type="binding site" evidence="4">
    <location>
        <begin position="56"/>
        <end position="59"/>
    </location>
    <ligand>
        <name>GTP</name>
        <dbReference type="ChEBI" id="CHEBI:37565"/>
    </ligand>
</feature>
<keyword evidence="2 4" id="KW-0067">ATP-binding</keyword>
<dbReference type="RefSeq" id="WP_075066795.1">
    <property type="nucleotide sequence ID" value="NZ_LKAJ02000001.1"/>
</dbReference>
<dbReference type="Pfam" id="PF22740">
    <property type="entry name" value="PapZ_C"/>
    <property type="match status" value="1"/>
</dbReference>